<organism evidence="2 3">
    <name type="scientific">Archaeoglobus sulfaticallidus PM70-1</name>
    <dbReference type="NCBI Taxonomy" id="387631"/>
    <lineage>
        <taxon>Archaea</taxon>
        <taxon>Methanobacteriati</taxon>
        <taxon>Methanobacteriota</taxon>
        <taxon>Archaeoglobi</taxon>
        <taxon>Archaeoglobales</taxon>
        <taxon>Archaeoglobaceae</taxon>
        <taxon>Archaeoglobus</taxon>
    </lineage>
</organism>
<name>N0BEX0_9EURY</name>
<keyword evidence="1" id="KW-0472">Membrane</keyword>
<dbReference type="PANTHER" id="PTHR40700:SF1">
    <property type="entry name" value="DUF63 DOMAIN-CONTAINING PROTEIN"/>
    <property type="match status" value="1"/>
</dbReference>
<feature type="transmembrane region" description="Helical" evidence="1">
    <location>
        <begin position="115"/>
        <end position="135"/>
    </location>
</feature>
<dbReference type="InterPro" id="IPR002749">
    <property type="entry name" value="DUF63"/>
</dbReference>
<dbReference type="HOGENOM" id="CLU_086260_0_0_2"/>
<feature type="transmembrane region" description="Helical" evidence="1">
    <location>
        <begin position="237"/>
        <end position="256"/>
    </location>
</feature>
<keyword evidence="3" id="KW-1185">Reference proteome</keyword>
<feature type="transmembrane region" description="Helical" evidence="1">
    <location>
        <begin position="172"/>
        <end position="197"/>
    </location>
</feature>
<reference evidence="2 3" key="1">
    <citation type="journal article" date="2013" name="Genome Announc.">
        <title>Complete Genome Sequence of the Thermophilic and Facultatively Chemolithoautotrophic Sulfate Reducer Archaeoglobus sulfaticallidus Strain PM70-1T.</title>
        <authorList>
            <person name="Stokke R."/>
            <person name="Hocking W.P."/>
            <person name="Steinsbu B.O."/>
            <person name="Steen I.H."/>
        </authorList>
    </citation>
    <scope>NUCLEOTIDE SEQUENCE [LARGE SCALE GENOMIC DNA]</scope>
    <source>
        <strain evidence="2">PM70-1</strain>
    </source>
</reference>
<dbReference type="GeneID" id="15393201"/>
<gene>
    <name evidence="2" type="ORF">Asulf_01566</name>
</gene>
<sequence length="266" mass="30606">MGIYEFIKKYYIDSLVYKQGYNIVNTLTFAIILILAVVAIYKYLSKRIKFDEKFVIANIPYILLGSSVRVVEDAEFLKPPISYFFMTPFIYIVIFLIAFPTLVISLRKKEDYWKYYAAVGVFLSAAVLAMLFSSLEVIHGWLIPVTLTAAFLFAAAYHFLTRKFYPKMHNGLSDLVFFSHMVDGFATFLGIQFLGYWELHVLPRFLIDTFGAWVMVPSKIIVFLAVLYILDTSEDDIHFVNFIKFVLVVLGLAPGMRDALRMCFAT</sequence>
<keyword evidence="1" id="KW-1133">Transmembrane helix</keyword>
<keyword evidence="1" id="KW-0812">Transmembrane</keyword>
<dbReference type="Pfam" id="PF01889">
    <property type="entry name" value="DUF63"/>
    <property type="match status" value="1"/>
</dbReference>
<dbReference type="KEGG" id="ast:Asulf_01566"/>
<dbReference type="Proteomes" id="UP000013307">
    <property type="component" value="Chromosome"/>
</dbReference>
<dbReference type="eggNOG" id="arCOG02177">
    <property type="taxonomic scope" value="Archaea"/>
</dbReference>
<evidence type="ECO:0000313" key="3">
    <source>
        <dbReference type="Proteomes" id="UP000013307"/>
    </source>
</evidence>
<accession>N0BEX0</accession>
<proteinExistence type="predicted"/>
<dbReference type="OrthoDB" id="84937at2157"/>
<dbReference type="PANTHER" id="PTHR40700">
    <property type="entry name" value="HYPOTHETICAL MEMBRANE PROTEIN, CONSERVED, DUF63 FAMILY"/>
    <property type="match status" value="1"/>
</dbReference>
<protein>
    <submittedName>
        <fullName evidence="2">Putative membrane protein</fullName>
    </submittedName>
</protein>
<evidence type="ECO:0000256" key="1">
    <source>
        <dbReference type="SAM" id="Phobius"/>
    </source>
</evidence>
<dbReference type="RefSeq" id="WP_015591141.1">
    <property type="nucleotide sequence ID" value="NC_021169.1"/>
</dbReference>
<feature type="transmembrane region" description="Helical" evidence="1">
    <location>
        <begin position="209"/>
        <end position="230"/>
    </location>
</feature>
<evidence type="ECO:0000313" key="2">
    <source>
        <dbReference type="EMBL" id="AGK61543.1"/>
    </source>
</evidence>
<feature type="transmembrane region" description="Helical" evidence="1">
    <location>
        <begin position="141"/>
        <end position="160"/>
    </location>
</feature>
<feature type="transmembrane region" description="Helical" evidence="1">
    <location>
        <begin position="83"/>
        <end position="103"/>
    </location>
</feature>
<dbReference type="AlphaFoldDB" id="N0BEX0"/>
<feature type="transmembrane region" description="Helical" evidence="1">
    <location>
        <begin position="20"/>
        <end position="41"/>
    </location>
</feature>
<dbReference type="STRING" id="387631.Asulf_01566"/>
<dbReference type="EMBL" id="CP005290">
    <property type="protein sequence ID" value="AGK61543.1"/>
    <property type="molecule type" value="Genomic_DNA"/>
</dbReference>